<dbReference type="Pfam" id="PF06079">
    <property type="entry name" value="Apyrase"/>
    <property type="match status" value="1"/>
</dbReference>
<dbReference type="Gene3D" id="2.120.10.100">
    <property type="entry name" value="Apyrase"/>
    <property type="match status" value="1"/>
</dbReference>
<evidence type="ECO:0000256" key="1">
    <source>
        <dbReference type="ARBA" id="ARBA00001913"/>
    </source>
</evidence>
<evidence type="ECO:0000256" key="6">
    <source>
        <dbReference type="PIRSR" id="PIRSR609283-1"/>
    </source>
</evidence>
<dbReference type="InterPro" id="IPR009283">
    <property type="entry name" value="Apyrase"/>
</dbReference>
<dbReference type="GO" id="GO:0045134">
    <property type="term" value="F:UDP phosphatase activity"/>
    <property type="evidence" value="ECO:0007669"/>
    <property type="project" value="TreeGrafter"/>
</dbReference>
<feature type="binding site" evidence="6">
    <location>
        <position position="205"/>
    </location>
    <ligand>
        <name>Ca(2+)</name>
        <dbReference type="ChEBI" id="CHEBI:29108"/>
    </ligand>
</feature>
<dbReference type="InterPro" id="IPR036258">
    <property type="entry name" value="Apyrase_sf"/>
</dbReference>
<keyword evidence="8" id="KW-1185">Reference proteome</keyword>
<feature type="binding site" evidence="6">
    <location>
        <position position="136"/>
    </location>
    <ligand>
        <name>Ca(2+)</name>
        <dbReference type="ChEBI" id="CHEBI:29108"/>
    </ligand>
</feature>
<keyword evidence="2 6" id="KW-0479">Metal-binding</keyword>
<evidence type="ECO:0000256" key="2">
    <source>
        <dbReference type="ARBA" id="ARBA00022723"/>
    </source>
</evidence>
<evidence type="ECO:0000313" key="8">
    <source>
        <dbReference type="Proteomes" id="UP000092462"/>
    </source>
</evidence>
<keyword evidence="3" id="KW-0378">Hydrolase</keyword>
<sequence length="330" mass="37450">MLVLQILLSCTQASYGVLQNSFRYEYPFEIIADLDKKAISTDKKNTFVSNIHVGSVYVLNNTIVDIVLSSDSFDIVTKYSFNGRGAELSELLFFHDKLYTFDDKTGIIYDVEKDRLLPWVILSDGAGNDTNGFKCEWATVKDDHIIVGSHGVEFLNPKDDKRKLNKFYVKKVSKVGEVIHENWFAIYDKIRQAVGMPYPGFIIHEAVIWSQLNQKWIFLPRKCSAESMSSDTFDHIGCNLIILANEDFTEIESHPLSDPPLVDHRGFSSFQFVPNSNEKIIVGLTTIETDEETATFIIGLDIQGKVLFPESKILNDKFEGLGFLKHLSNE</sequence>
<dbReference type="PANTHER" id="PTHR13023">
    <property type="entry name" value="APYRASE"/>
    <property type="match status" value="1"/>
</dbReference>
<proteinExistence type="inferred from homology"/>
<dbReference type="PANTHER" id="PTHR13023:SF3">
    <property type="entry name" value="SOLUBLE CALCIUM-ACTIVATED NUCLEOTIDASE 1"/>
    <property type="match status" value="1"/>
</dbReference>
<dbReference type="Proteomes" id="UP000092462">
    <property type="component" value="Unassembled WGS sequence"/>
</dbReference>
<dbReference type="GO" id="GO:0004382">
    <property type="term" value="F:GDP phosphatase activity"/>
    <property type="evidence" value="ECO:0007669"/>
    <property type="project" value="TreeGrafter"/>
</dbReference>
<dbReference type="EMBL" id="AJVK01019016">
    <property type="status" value="NOT_ANNOTATED_CDS"/>
    <property type="molecule type" value="Genomic_DNA"/>
</dbReference>
<dbReference type="EnsemblMetazoa" id="PPAI010708-RA">
    <property type="protein sequence ID" value="PPAI010708-PA"/>
    <property type="gene ID" value="PPAI010708"/>
</dbReference>
<organism evidence="7 8">
    <name type="scientific">Phlebotomus papatasi</name>
    <name type="common">Sandfly</name>
    <dbReference type="NCBI Taxonomy" id="29031"/>
    <lineage>
        <taxon>Eukaryota</taxon>
        <taxon>Metazoa</taxon>
        <taxon>Ecdysozoa</taxon>
        <taxon>Arthropoda</taxon>
        <taxon>Hexapoda</taxon>
        <taxon>Insecta</taxon>
        <taxon>Pterygota</taxon>
        <taxon>Neoptera</taxon>
        <taxon>Endopterygota</taxon>
        <taxon>Diptera</taxon>
        <taxon>Nematocera</taxon>
        <taxon>Psychodoidea</taxon>
        <taxon>Psychodidae</taxon>
        <taxon>Phlebotomus</taxon>
        <taxon>Phlebotomus</taxon>
    </lineage>
</organism>
<dbReference type="GO" id="GO:0005509">
    <property type="term" value="F:calcium ion binding"/>
    <property type="evidence" value="ECO:0007669"/>
    <property type="project" value="InterPro"/>
</dbReference>
<evidence type="ECO:0000256" key="5">
    <source>
        <dbReference type="ARBA" id="ARBA00025738"/>
    </source>
</evidence>
<dbReference type="AlphaFoldDB" id="A0A1B0DQB8"/>
<comment type="cofactor">
    <cofactor evidence="1 6">
        <name>Ca(2+)</name>
        <dbReference type="ChEBI" id="CHEBI:29108"/>
    </cofactor>
</comment>
<accession>A0A1B0DQB8</accession>
<feature type="binding site" evidence="6">
    <location>
        <position position="319"/>
    </location>
    <ligand>
        <name>Ca(2+)</name>
        <dbReference type="ChEBI" id="CHEBI:29108"/>
    </ligand>
</feature>
<dbReference type="VEuPathDB" id="VectorBase:PPAPM1_004026"/>
<dbReference type="VEuPathDB" id="VectorBase:PPAI010708"/>
<evidence type="ECO:0000313" key="7">
    <source>
        <dbReference type="EnsemblMetazoa" id="PPAI010708-PA"/>
    </source>
</evidence>
<feature type="binding site" evidence="6">
    <location>
        <position position="89"/>
    </location>
    <ligand>
        <name>Ca(2+)</name>
        <dbReference type="ChEBI" id="CHEBI:29108"/>
    </ligand>
</feature>
<evidence type="ECO:0000256" key="4">
    <source>
        <dbReference type="ARBA" id="ARBA00022837"/>
    </source>
</evidence>
<feature type="binding site" evidence="6">
    <location>
        <position position="90"/>
    </location>
    <ligand>
        <name>Ca(2+)</name>
        <dbReference type="ChEBI" id="CHEBI:29108"/>
    </ligand>
</feature>
<reference evidence="7" key="1">
    <citation type="submission" date="2022-08" db="UniProtKB">
        <authorList>
            <consortium name="EnsemblMetazoa"/>
        </authorList>
    </citation>
    <scope>IDENTIFICATION</scope>
    <source>
        <strain evidence="7">Israel</strain>
    </source>
</reference>
<feature type="binding site" evidence="6">
    <location>
        <position position="268"/>
    </location>
    <ligand>
        <name>Ca(2+)</name>
        <dbReference type="ChEBI" id="CHEBI:29108"/>
    </ligand>
</feature>
<protein>
    <submittedName>
        <fullName evidence="7">Uncharacterized protein</fullName>
    </submittedName>
</protein>
<dbReference type="GO" id="GO:0030166">
    <property type="term" value="P:proteoglycan biosynthetic process"/>
    <property type="evidence" value="ECO:0007669"/>
    <property type="project" value="TreeGrafter"/>
</dbReference>
<keyword evidence="4 6" id="KW-0106">Calcium</keyword>
<comment type="similarity">
    <text evidence="5">Belongs to the apyrase family.</text>
</comment>
<dbReference type="SUPFAM" id="SSF101887">
    <property type="entry name" value="Apyrase"/>
    <property type="match status" value="1"/>
</dbReference>
<evidence type="ECO:0000256" key="3">
    <source>
        <dbReference type="ARBA" id="ARBA00022801"/>
    </source>
</evidence>
<name>A0A1B0DQB8_PHLPP</name>